<dbReference type="AlphaFoldDB" id="A0A1G6L9P3"/>
<dbReference type="InterPro" id="IPR034704">
    <property type="entry name" value="Ribosomal_bL28/bL31-like_sf"/>
</dbReference>
<keyword evidence="3 5" id="KW-0687">Ribonucleoprotein</keyword>
<comment type="similarity">
    <text evidence="1 5">Belongs to the bacterial ribosomal protein bL28 family.</text>
</comment>
<dbReference type="NCBIfam" id="TIGR00009">
    <property type="entry name" value="L28"/>
    <property type="match status" value="1"/>
</dbReference>
<dbReference type="Proteomes" id="UP000242662">
    <property type="component" value="Unassembled WGS sequence"/>
</dbReference>
<dbReference type="Gene3D" id="2.30.170.40">
    <property type="entry name" value="Ribosomal protein L28/L24"/>
    <property type="match status" value="1"/>
</dbReference>
<dbReference type="InterPro" id="IPR001383">
    <property type="entry name" value="Ribosomal_bL28_bact-type"/>
</dbReference>
<protein>
    <recommendedName>
        <fullName evidence="4 5">Large ribosomal subunit protein bL28</fullName>
    </recommendedName>
</protein>
<dbReference type="InterPro" id="IPR037147">
    <property type="entry name" value="Ribosomal_bL28_sf"/>
</dbReference>
<evidence type="ECO:0000256" key="3">
    <source>
        <dbReference type="ARBA" id="ARBA00023274"/>
    </source>
</evidence>
<keyword evidence="8" id="KW-1185">Reference proteome</keyword>
<evidence type="ECO:0000256" key="5">
    <source>
        <dbReference type="HAMAP-Rule" id="MF_00373"/>
    </source>
</evidence>
<dbReference type="GO" id="GO:0003735">
    <property type="term" value="F:structural constituent of ribosome"/>
    <property type="evidence" value="ECO:0007669"/>
    <property type="project" value="InterPro"/>
</dbReference>
<dbReference type="InterPro" id="IPR026569">
    <property type="entry name" value="Ribosomal_bL28"/>
</dbReference>
<dbReference type="PANTHER" id="PTHR39080">
    <property type="entry name" value="50S RIBOSOMAL PROTEIN L28"/>
    <property type="match status" value="1"/>
</dbReference>
<accession>A0A1G6L9P3</accession>
<feature type="region of interest" description="Disordered" evidence="6">
    <location>
        <begin position="1"/>
        <end position="28"/>
    </location>
</feature>
<gene>
    <name evidence="5" type="primary">rpmB</name>
    <name evidence="7" type="ORF">SAMN05421737_10850</name>
</gene>
<evidence type="ECO:0000256" key="4">
    <source>
        <dbReference type="ARBA" id="ARBA00035174"/>
    </source>
</evidence>
<dbReference type="Pfam" id="PF00830">
    <property type="entry name" value="Ribosomal_L28"/>
    <property type="match status" value="1"/>
</dbReference>
<dbReference type="OrthoDB" id="9805609at2"/>
<evidence type="ECO:0000256" key="1">
    <source>
        <dbReference type="ARBA" id="ARBA00008760"/>
    </source>
</evidence>
<name>A0A1G6L9P3_9BACI</name>
<organism evidence="7 8">
    <name type="scientific">Shouchella lonarensis</name>
    <dbReference type="NCBI Taxonomy" id="1464122"/>
    <lineage>
        <taxon>Bacteria</taxon>
        <taxon>Bacillati</taxon>
        <taxon>Bacillota</taxon>
        <taxon>Bacilli</taxon>
        <taxon>Bacillales</taxon>
        <taxon>Bacillaceae</taxon>
        <taxon>Shouchella</taxon>
    </lineage>
</organism>
<sequence length="64" mass="7398">MARECYLTGRTSRSGNKRSHAMNKTKRRWGVNVQKVRILVDGKPKRVYVSARALKKLGKNIERV</sequence>
<dbReference type="STRING" id="1464122.SAMN05421737_10850"/>
<evidence type="ECO:0000313" key="7">
    <source>
        <dbReference type="EMBL" id="SDC39878.1"/>
    </source>
</evidence>
<dbReference type="PANTHER" id="PTHR39080:SF1">
    <property type="entry name" value="LARGE RIBOSOMAL SUBUNIT PROTEIN BL28A"/>
    <property type="match status" value="1"/>
</dbReference>
<reference evidence="8" key="1">
    <citation type="submission" date="2016-09" db="EMBL/GenBank/DDBJ databases">
        <authorList>
            <person name="Varghese N."/>
            <person name="Submissions S."/>
        </authorList>
    </citation>
    <scope>NUCLEOTIDE SEQUENCE [LARGE SCALE GENOMIC DNA]</scope>
    <source>
        <strain evidence="8">25nlg</strain>
    </source>
</reference>
<feature type="compositionally biased region" description="Basic residues" evidence="6">
    <location>
        <begin position="15"/>
        <end position="28"/>
    </location>
</feature>
<evidence type="ECO:0000256" key="6">
    <source>
        <dbReference type="SAM" id="MobiDB-lite"/>
    </source>
</evidence>
<proteinExistence type="inferred from homology"/>
<dbReference type="SUPFAM" id="SSF143800">
    <property type="entry name" value="L28p-like"/>
    <property type="match status" value="1"/>
</dbReference>
<evidence type="ECO:0000256" key="2">
    <source>
        <dbReference type="ARBA" id="ARBA00022980"/>
    </source>
</evidence>
<evidence type="ECO:0000313" key="8">
    <source>
        <dbReference type="Proteomes" id="UP000242662"/>
    </source>
</evidence>
<dbReference type="InterPro" id="IPR050096">
    <property type="entry name" value="Bacterial_rp_bL28"/>
</dbReference>
<dbReference type="EMBL" id="FMYM01000008">
    <property type="protein sequence ID" value="SDC39878.1"/>
    <property type="molecule type" value="Genomic_DNA"/>
</dbReference>
<dbReference type="GO" id="GO:1990904">
    <property type="term" value="C:ribonucleoprotein complex"/>
    <property type="evidence" value="ECO:0007669"/>
    <property type="project" value="UniProtKB-KW"/>
</dbReference>
<keyword evidence="2 5" id="KW-0689">Ribosomal protein</keyword>
<dbReference type="GO" id="GO:0006412">
    <property type="term" value="P:translation"/>
    <property type="evidence" value="ECO:0007669"/>
    <property type="project" value="UniProtKB-UniRule"/>
</dbReference>
<dbReference type="GO" id="GO:0005840">
    <property type="term" value="C:ribosome"/>
    <property type="evidence" value="ECO:0007669"/>
    <property type="project" value="UniProtKB-KW"/>
</dbReference>
<dbReference type="HAMAP" id="MF_00373">
    <property type="entry name" value="Ribosomal_bL28"/>
    <property type="match status" value="1"/>
</dbReference>
<dbReference type="RefSeq" id="WP_090776062.1">
    <property type="nucleotide sequence ID" value="NZ_FMYM01000008.1"/>
</dbReference>